<dbReference type="EMBL" id="EAAA01001122">
    <property type="status" value="NOT_ANNOTATED_CDS"/>
    <property type="molecule type" value="Genomic_DNA"/>
</dbReference>
<proteinExistence type="predicted"/>
<organism evidence="1 2">
    <name type="scientific">Ciona intestinalis</name>
    <name type="common">Transparent sea squirt</name>
    <name type="synonym">Ascidia intestinalis</name>
    <dbReference type="NCBI Taxonomy" id="7719"/>
    <lineage>
        <taxon>Eukaryota</taxon>
        <taxon>Metazoa</taxon>
        <taxon>Chordata</taxon>
        <taxon>Tunicata</taxon>
        <taxon>Ascidiacea</taxon>
        <taxon>Phlebobranchia</taxon>
        <taxon>Cionidae</taxon>
        <taxon>Ciona</taxon>
    </lineage>
</organism>
<reference evidence="1" key="3">
    <citation type="submission" date="2025-08" db="UniProtKB">
        <authorList>
            <consortium name="Ensembl"/>
        </authorList>
    </citation>
    <scope>IDENTIFICATION</scope>
</reference>
<dbReference type="HOGENOM" id="CLU_2262793_0_0_1"/>
<name>H2XKS0_CIOIN</name>
<dbReference type="AlphaFoldDB" id="H2XKS0"/>
<dbReference type="InParanoid" id="H2XKS0"/>
<sequence length="103" mass="11556">MMNIQGNPMVFAVAANLIGHPRGHIPCHVTMESIEIINILRSCRVDVKRQHVKQQQHLLHLLFHKLNTGFSGTARGVLWVPTSPFNNFSGCSTDCFSFILLCL</sequence>
<evidence type="ECO:0000313" key="1">
    <source>
        <dbReference type="Ensembl" id="ENSCINP00000030252.1"/>
    </source>
</evidence>
<reference evidence="2" key="1">
    <citation type="journal article" date="2002" name="Science">
        <title>The draft genome of Ciona intestinalis: insights into chordate and vertebrate origins.</title>
        <authorList>
            <person name="Dehal P."/>
            <person name="Satou Y."/>
            <person name="Campbell R.K."/>
            <person name="Chapman J."/>
            <person name="Degnan B."/>
            <person name="De Tomaso A."/>
            <person name="Davidson B."/>
            <person name="Di Gregorio A."/>
            <person name="Gelpke M."/>
            <person name="Goodstein D.M."/>
            <person name="Harafuji N."/>
            <person name="Hastings K.E."/>
            <person name="Ho I."/>
            <person name="Hotta K."/>
            <person name="Huang W."/>
            <person name="Kawashima T."/>
            <person name="Lemaire P."/>
            <person name="Martinez D."/>
            <person name="Meinertzhagen I.A."/>
            <person name="Necula S."/>
            <person name="Nonaka M."/>
            <person name="Putnam N."/>
            <person name="Rash S."/>
            <person name="Saiga H."/>
            <person name="Satake M."/>
            <person name="Terry A."/>
            <person name="Yamada L."/>
            <person name="Wang H.G."/>
            <person name="Awazu S."/>
            <person name="Azumi K."/>
            <person name="Boore J."/>
            <person name="Branno M."/>
            <person name="Chin-Bow S."/>
            <person name="DeSantis R."/>
            <person name="Doyle S."/>
            <person name="Francino P."/>
            <person name="Keys D.N."/>
            <person name="Haga S."/>
            <person name="Hayashi H."/>
            <person name="Hino K."/>
            <person name="Imai K.S."/>
            <person name="Inaba K."/>
            <person name="Kano S."/>
            <person name="Kobayashi K."/>
            <person name="Kobayashi M."/>
            <person name="Lee B.I."/>
            <person name="Makabe K.W."/>
            <person name="Manohar C."/>
            <person name="Matassi G."/>
            <person name="Medina M."/>
            <person name="Mochizuki Y."/>
            <person name="Mount S."/>
            <person name="Morishita T."/>
            <person name="Miura S."/>
            <person name="Nakayama A."/>
            <person name="Nishizaka S."/>
            <person name="Nomoto H."/>
            <person name="Ohta F."/>
            <person name="Oishi K."/>
            <person name="Rigoutsos I."/>
            <person name="Sano M."/>
            <person name="Sasaki A."/>
            <person name="Sasakura Y."/>
            <person name="Shoguchi E."/>
            <person name="Shin-i T."/>
            <person name="Spagnuolo A."/>
            <person name="Stainier D."/>
            <person name="Suzuki M.M."/>
            <person name="Tassy O."/>
            <person name="Takatori N."/>
            <person name="Tokuoka M."/>
            <person name="Yagi K."/>
            <person name="Yoshizaki F."/>
            <person name="Wada S."/>
            <person name="Zhang C."/>
            <person name="Hyatt P.D."/>
            <person name="Larimer F."/>
            <person name="Detter C."/>
            <person name="Doggett N."/>
            <person name="Glavina T."/>
            <person name="Hawkins T."/>
            <person name="Richardson P."/>
            <person name="Lucas S."/>
            <person name="Kohara Y."/>
            <person name="Levine M."/>
            <person name="Satoh N."/>
            <person name="Rokhsar D.S."/>
        </authorList>
    </citation>
    <scope>NUCLEOTIDE SEQUENCE [LARGE SCALE GENOMIC DNA]</scope>
</reference>
<dbReference type="Proteomes" id="UP000008144">
    <property type="component" value="Chromosome 13"/>
</dbReference>
<accession>H2XKS0</accession>
<reference evidence="1" key="2">
    <citation type="journal article" date="2008" name="Genome Biol.">
        <title>Improved genome assembly and evidence-based global gene model set for the chordate Ciona intestinalis: new insight into intron and operon populations.</title>
        <authorList>
            <person name="Satou Y."/>
            <person name="Mineta K."/>
            <person name="Ogasawara M."/>
            <person name="Sasakura Y."/>
            <person name="Shoguchi E."/>
            <person name="Ueno K."/>
            <person name="Yamada L."/>
            <person name="Matsumoto J."/>
            <person name="Wasserscheid J."/>
            <person name="Dewar K."/>
            <person name="Wiley G.B."/>
            <person name="Macmil S.L."/>
            <person name="Roe B.A."/>
            <person name="Zeller R.W."/>
            <person name="Hastings K.E."/>
            <person name="Lemaire P."/>
            <person name="Lindquist E."/>
            <person name="Endo T."/>
            <person name="Hotta K."/>
            <person name="Inaba K."/>
        </authorList>
    </citation>
    <scope>NUCLEOTIDE SEQUENCE [LARGE SCALE GENOMIC DNA]</scope>
    <source>
        <strain evidence="1">wild type</strain>
    </source>
</reference>
<protein>
    <submittedName>
        <fullName evidence="1">Uncharacterized protein</fullName>
    </submittedName>
</protein>
<keyword evidence="2" id="KW-1185">Reference proteome</keyword>
<reference evidence="1" key="4">
    <citation type="submission" date="2025-09" db="UniProtKB">
        <authorList>
            <consortium name="Ensembl"/>
        </authorList>
    </citation>
    <scope>IDENTIFICATION</scope>
</reference>
<dbReference type="Ensembl" id="ENSCINT00000032324.1">
    <property type="protein sequence ID" value="ENSCINP00000030252.1"/>
    <property type="gene ID" value="ENSCING00000020032.1"/>
</dbReference>
<evidence type="ECO:0000313" key="2">
    <source>
        <dbReference type="Proteomes" id="UP000008144"/>
    </source>
</evidence>